<evidence type="ECO:0008006" key="5">
    <source>
        <dbReference type="Google" id="ProtNLM"/>
    </source>
</evidence>
<evidence type="ECO:0000313" key="3">
    <source>
        <dbReference type="EMBL" id="CAK0873663.1"/>
    </source>
</evidence>
<keyword evidence="4" id="KW-1185">Reference proteome</keyword>
<feature type="region of interest" description="Disordered" evidence="1">
    <location>
        <begin position="200"/>
        <end position="265"/>
    </location>
</feature>
<protein>
    <recommendedName>
        <fullName evidence="5">Subtilisin</fullName>
    </recommendedName>
</protein>
<feature type="non-terminal residue" evidence="3">
    <location>
        <position position="278"/>
    </location>
</feature>
<accession>A0ABN9VN67</accession>
<comment type="caution">
    <text evidence="3">The sequence shown here is derived from an EMBL/GenBank/DDBJ whole genome shotgun (WGS) entry which is preliminary data.</text>
</comment>
<gene>
    <name evidence="3" type="ORF">PCOR1329_LOCUS58792</name>
</gene>
<dbReference type="EMBL" id="CAUYUJ010017303">
    <property type="protein sequence ID" value="CAK0873663.1"/>
    <property type="molecule type" value="Genomic_DNA"/>
</dbReference>
<evidence type="ECO:0000256" key="1">
    <source>
        <dbReference type="SAM" id="MobiDB-lite"/>
    </source>
</evidence>
<name>A0ABN9VN67_9DINO</name>
<evidence type="ECO:0000313" key="4">
    <source>
        <dbReference type="Proteomes" id="UP001189429"/>
    </source>
</evidence>
<keyword evidence="2" id="KW-0732">Signal</keyword>
<sequence>MGTRHLLYAVALCALARALAQPRFGRDRPGDDVVLLLQIWPDKEHWPEALHGGRRDGPDADKDYVVIDLAPAPGVVNASAKAEGASSGTPESQAAGANATEAAVAGAAGGASVKATSQKVVDTSVPDFVVAELAPVLGGSTNASTNGSAEPEAAGANATEAAVAGAAGGASVKATSQKVLDTSVPDFVVAELAPVLGGSTNAITNGSAEPEEPPGQQSPDGRIVDAASIHSPSPPDQLATRQDQLPARAAQKHSPVVWLPPQNRSTVDTAVQFTQCGE</sequence>
<feature type="signal peptide" evidence="2">
    <location>
        <begin position="1"/>
        <end position="20"/>
    </location>
</feature>
<organism evidence="3 4">
    <name type="scientific">Prorocentrum cordatum</name>
    <dbReference type="NCBI Taxonomy" id="2364126"/>
    <lineage>
        <taxon>Eukaryota</taxon>
        <taxon>Sar</taxon>
        <taxon>Alveolata</taxon>
        <taxon>Dinophyceae</taxon>
        <taxon>Prorocentrales</taxon>
        <taxon>Prorocentraceae</taxon>
        <taxon>Prorocentrum</taxon>
    </lineage>
</organism>
<reference evidence="3" key="1">
    <citation type="submission" date="2023-10" db="EMBL/GenBank/DDBJ databases">
        <authorList>
            <person name="Chen Y."/>
            <person name="Shah S."/>
            <person name="Dougan E. K."/>
            <person name="Thang M."/>
            <person name="Chan C."/>
        </authorList>
    </citation>
    <scope>NUCLEOTIDE SEQUENCE [LARGE SCALE GENOMIC DNA]</scope>
</reference>
<feature type="chain" id="PRO_5046573264" description="Subtilisin" evidence="2">
    <location>
        <begin position="21"/>
        <end position="278"/>
    </location>
</feature>
<evidence type="ECO:0000256" key="2">
    <source>
        <dbReference type="SAM" id="SignalP"/>
    </source>
</evidence>
<dbReference type="Proteomes" id="UP001189429">
    <property type="component" value="Unassembled WGS sequence"/>
</dbReference>
<proteinExistence type="predicted"/>